<dbReference type="PANTHER" id="PTHR23185">
    <property type="entry name" value="PROTEIN VIRILIZER HOMOLOG"/>
    <property type="match status" value="1"/>
</dbReference>
<name>A0A1B0AF95_GLOPL</name>
<accession>A0A1B0AF95</accession>
<dbReference type="PANTHER" id="PTHR23185:SF0">
    <property type="entry name" value="PROTEIN VIRILIZER HOMOLOG"/>
    <property type="match status" value="1"/>
</dbReference>
<evidence type="ECO:0000313" key="2">
    <source>
        <dbReference type="Proteomes" id="UP000092445"/>
    </source>
</evidence>
<dbReference type="STRING" id="7398.A0A1B0AF95"/>
<dbReference type="GO" id="GO:0036396">
    <property type="term" value="C:RNA N6-methyladenosine methyltransferase complex"/>
    <property type="evidence" value="ECO:0007669"/>
    <property type="project" value="TreeGrafter"/>
</dbReference>
<sequence length="283" mass="32988">MREILSFAIQCRDADFKDLTAIDHLMRTYDLLHYFPKATANELESANQEIIQTFLTYTQPNEHDEESLHKSLWAQMIREVLKNIDSPASFIPEVGLNWTIISKITLFTSEKIQLNDRLDVIQIIHKASSSENHPIDDYNKAKPRFFHESISHFAIYKDKNVLILLFSVGERQTLIIKHEVRESRALRLYCETLSDFLTTEWHIAQNQPTVQLARLLRFYTRLNAYASLKISTSSILTGKLWEFFQYVLALKCDNELAMKCQISVHRILDSFLDTEISFTATTH</sequence>
<reference evidence="2" key="1">
    <citation type="submission" date="2014-03" db="EMBL/GenBank/DDBJ databases">
        <authorList>
            <person name="Aksoy S."/>
            <person name="Warren W."/>
            <person name="Wilson R.K."/>
        </authorList>
    </citation>
    <scope>NUCLEOTIDE SEQUENCE [LARGE SCALE GENOMIC DNA]</scope>
    <source>
        <strain evidence="2">IAEA</strain>
    </source>
</reference>
<proteinExistence type="predicted"/>
<evidence type="ECO:0000313" key="1">
    <source>
        <dbReference type="EnsemblMetazoa" id="GPAI043874-PA"/>
    </source>
</evidence>
<reference evidence="1" key="2">
    <citation type="submission" date="2020-05" db="UniProtKB">
        <authorList>
            <consortium name="EnsemblMetazoa"/>
        </authorList>
    </citation>
    <scope>IDENTIFICATION</scope>
    <source>
        <strain evidence="1">IAEA</strain>
    </source>
</reference>
<dbReference type="InterPro" id="IPR026736">
    <property type="entry name" value="Virilizer"/>
</dbReference>
<protein>
    <submittedName>
        <fullName evidence="1">Uncharacterized protein</fullName>
    </submittedName>
</protein>
<dbReference type="GO" id="GO:0003723">
    <property type="term" value="F:RNA binding"/>
    <property type="evidence" value="ECO:0007669"/>
    <property type="project" value="TreeGrafter"/>
</dbReference>
<keyword evidence="2" id="KW-1185">Reference proteome</keyword>
<dbReference type="EnsemblMetazoa" id="GPAI043874-RA">
    <property type="protein sequence ID" value="GPAI043874-PA"/>
    <property type="gene ID" value="GPAI043874"/>
</dbReference>
<dbReference type="Proteomes" id="UP000092445">
    <property type="component" value="Unassembled WGS sequence"/>
</dbReference>
<organism evidence="1 2">
    <name type="scientific">Glossina pallidipes</name>
    <name type="common">Tsetse fly</name>
    <dbReference type="NCBI Taxonomy" id="7398"/>
    <lineage>
        <taxon>Eukaryota</taxon>
        <taxon>Metazoa</taxon>
        <taxon>Ecdysozoa</taxon>
        <taxon>Arthropoda</taxon>
        <taxon>Hexapoda</taxon>
        <taxon>Insecta</taxon>
        <taxon>Pterygota</taxon>
        <taxon>Neoptera</taxon>
        <taxon>Endopterygota</taxon>
        <taxon>Diptera</taxon>
        <taxon>Brachycera</taxon>
        <taxon>Muscomorpha</taxon>
        <taxon>Hippoboscoidea</taxon>
        <taxon>Glossinidae</taxon>
        <taxon>Glossina</taxon>
    </lineage>
</organism>
<dbReference type="VEuPathDB" id="VectorBase:GPAI043874"/>
<dbReference type="AlphaFoldDB" id="A0A1B0AF95"/>